<dbReference type="Pfam" id="PF09706">
    <property type="entry name" value="Cas_CXXC_CXXC"/>
    <property type="match status" value="1"/>
</dbReference>
<dbReference type="EMBL" id="CP003557">
    <property type="protein sequence ID" value="AFN74057.1"/>
    <property type="molecule type" value="Genomic_DNA"/>
</dbReference>
<dbReference type="Proteomes" id="UP000009011">
    <property type="component" value="Chromosome"/>
</dbReference>
<protein>
    <recommendedName>
        <fullName evidence="1">CRISPR-associated protein CXXC-CXXC domain-containing protein</fullName>
    </recommendedName>
</protein>
<accession>I6YU39</accession>
<gene>
    <name evidence="2" type="ordered locus">MROS_0816</name>
</gene>
<dbReference type="KEGG" id="mro:MROS_0816"/>
<reference evidence="2 3" key="1">
    <citation type="journal article" date="2013" name="PLoS ONE">
        <title>Genomic analysis of Melioribacter roseus, facultatively anaerobic organotrophic bacterium representing a novel deep lineage within Bacteriodetes/Chlorobi group.</title>
        <authorList>
            <person name="Kadnikov V.V."/>
            <person name="Mardanov A.V."/>
            <person name="Podosokorskaya O.A."/>
            <person name="Gavrilov S.N."/>
            <person name="Kublanov I.V."/>
            <person name="Beletsky A.V."/>
            <person name="Bonch-Osmolovskaya E.A."/>
            <person name="Ravin N.V."/>
        </authorList>
    </citation>
    <scope>NUCLEOTIDE SEQUENCE [LARGE SCALE GENOMIC DNA]</scope>
    <source>
        <strain evidence="3">JCM 17771 / P3M-2</strain>
    </source>
</reference>
<feature type="domain" description="CRISPR-associated protein CXXC-CXXC" evidence="1">
    <location>
        <begin position="145"/>
        <end position="201"/>
    </location>
</feature>
<dbReference type="OrthoDB" id="1721578at2"/>
<evidence type="ECO:0000313" key="3">
    <source>
        <dbReference type="Proteomes" id="UP000009011"/>
    </source>
</evidence>
<evidence type="ECO:0000313" key="2">
    <source>
        <dbReference type="EMBL" id="AFN74057.1"/>
    </source>
</evidence>
<organism evidence="2 3">
    <name type="scientific">Melioribacter roseus (strain DSM 23840 / JCM 17771 / VKM B-2668 / P3M-2)</name>
    <dbReference type="NCBI Taxonomy" id="1191523"/>
    <lineage>
        <taxon>Bacteria</taxon>
        <taxon>Pseudomonadati</taxon>
        <taxon>Ignavibacteriota</taxon>
        <taxon>Ignavibacteria</taxon>
        <taxon>Ignavibacteriales</taxon>
        <taxon>Melioribacteraceae</taxon>
        <taxon>Melioribacter</taxon>
    </lineage>
</organism>
<dbReference type="HOGENOM" id="CLU_653271_0_0_10"/>
<dbReference type="PATRIC" id="fig|1191523.3.peg.862"/>
<name>I6YU39_MELRP</name>
<evidence type="ECO:0000259" key="1">
    <source>
        <dbReference type="Pfam" id="PF09706"/>
    </source>
</evidence>
<keyword evidence="3" id="KW-1185">Reference proteome</keyword>
<dbReference type="RefSeq" id="WP_014855493.1">
    <property type="nucleotide sequence ID" value="NC_018178.1"/>
</dbReference>
<dbReference type="STRING" id="1191523.MROS_0816"/>
<proteinExistence type="predicted"/>
<dbReference type="eggNOG" id="ENOG503049B">
    <property type="taxonomic scope" value="Bacteria"/>
</dbReference>
<dbReference type="AlphaFoldDB" id="I6YU39"/>
<dbReference type="InterPro" id="IPR019121">
    <property type="entry name" value="CRISPR-assoc_CXXC-CXXC_dom"/>
</dbReference>
<sequence length="386" mass="44573">MSEEKKMITLYPSNWLYNAGVVGIIRVFKALDYDIYNAMKDDGTFLLDLNYISNGKKLEINGYKISEFGLRWLLESWEEVAPRDENEDKNKIKRAWGILFNVYYRGFFNANTNLFYSSSKKSKALIEQFEEFISSFSTSQPAVTKCTFCLREANATLKNTFTSEHSKLLGAASGDKGVPNSFWNMNKENSIAVCDYCSFILLSNHLSRIRLNDNTEIFINAPSFKIMYELNKLAKEVYGNKDNYERKTKREILAMSLVEYSNKINTSLGVWTEMNIEIVTKRNDFIEFFTLPYNVIKIITDRSISSILADLGEHRIYSRIIDEKYYDLIDLAQRLLKLSTKESLSANDISIINALLYQRKNKSNLVSTANKILKLYSLIEDKLKGN</sequence>